<accession>A0AAW0G8U0</accession>
<gene>
    <name evidence="1" type="ORF">QCA50_006474</name>
</gene>
<protein>
    <recommendedName>
        <fullName evidence="3">F-box domain-containing protein</fullName>
    </recommendedName>
</protein>
<name>A0AAW0G8U0_9APHY</name>
<dbReference type="Proteomes" id="UP001385951">
    <property type="component" value="Unassembled WGS sequence"/>
</dbReference>
<dbReference type="EMBL" id="JASBNA010000007">
    <property type="protein sequence ID" value="KAK7689835.1"/>
    <property type="molecule type" value="Genomic_DNA"/>
</dbReference>
<evidence type="ECO:0000313" key="1">
    <source>
        <dbReference type="EMBL" id="KAK7689835.1"/>
    </source>
</evidence>
<keyword evidence="2" id="KW-1185">Reference proteome</keyword>
<dbReference type="AlphaFoldDB" id="A0AAW0G8U0"/>
<reference evidence="1 2" key="1">
    <citation type="submission" date="2022-09" db="EMBL/GenBank/DDBJ databases">
        <authorList>
            <person name="Palmer J.M."/>
        </authorList>
    </citation>
    <scope>NUCLEOTIDE SEQUENCE [LARGE SCALE GENOMIC DNA]</scope>
    <source>
        <strain evidence="1 2">DSM 7382</strain>
    </source>
</reference>
<comment type="caution">
    <text evidence="1">The sequence shown here is derived from an EMBL/GenBank/DDBJ whole genome shotgun (WGS) entry which is preliminary data.</text>
</comment>
<organism evidence="1 2">
    <name type="scientific">Cerrena zonata</name>
    <dbReference type="NCBI Taxonomy" id="2478898"/>
    <lineage>
        <taxon>Eukaryota</taxon>
        <taxon>Fungi</taxon>
        <taxon>Dikarya</taxon>
        <taxon>Basidiomycota</taxon>
        <taxon>Agaricomycotina</taxon>
        <taxon>Agaricomycetes</taxon>
        <taxon>Polyporales</taxon>
        <taxon>Cerrenaceae</taxon>
        <taxon>Cerrena</taxon>
    </lineage>
</organism>
<evidence type="ECO:0008006" key="3">
    <source>
        <dbReference type="Google" id="ProtNLM"/>
    </source>
</evidence>
<evidence type="ECO:0000313" key="2">
    <source>
        <dbReference type="Proteomes" id="UP001385951"/>
    </source>
</evidence>
<sequence length="406" mass="46070">MNPVLPQELSDIIIDHIDDRPTLTSCALVNRAWMHYARFHIFRRVVAQYNAHKPGVTPKSESEYGFLTDIISLGEDVTNLIQELHLTPPSIAPTAPLFESLVVTLLRSFPKLTSLVLEQVEFKFTEPTITLDPSLLPNSLRRLTLYKSFSTPNQLITLLQSIPCIEDLRLLDHHLHINGYTTPISQVASTISRLPLTSLSLDGMGWVCPFIKEREPFPSRLKEFNVRIYVTEFWMVANEFIYSSAGSIHHLYLIIEDTTPDDPCNVVIPQSVRSISLRIFASICTWTMANPLPFFDWKRRALSQFGLVLKLLQRLPSTSVTQFEVQIVYSNSDPADLLADFQWHTLDTTLKGLVKLEGITFSGSISRTDSNLTKHLEQSIRVPLPNEWKTFLQAKLPLSSGILGFR</sequence>
<proteinExistence type="predicted"/>